<sequence>MHRQTKAMSSHPPREEPIKQGQPNPTTKGSNSNLEEAIHQPRVESVIPEQAATAKKTEERIKPKPKKKAASTLYIDQQERAKAWVKTQIAPEPTSPVAEPEKPFNPLKRTGREKNAVLRKYLVDLFMIPVKKAARRTSVTEKPPITTTRKSPATITTEMAERKRKVEETRALYTTFNAQNSWFQPEIEGEAKSNLKRGNSPEKKAARSTSMTENPPITMSRESPAKAPEMAERTRTFGETTTLFATVNTQNRWSLLEDEGEARFNLERGNPPA</sequence>
<protein>
    <submittedName>
        <fullName evidence="2">Uncharacterized protein</fullName>
    </submittedName>
</protein>
<feature type="compositionally biased region" description="Basic and acidic residues" evidence="1">
    <location>
        <begin position="191"/>
        <end position="205"/>
    </location>
</feature>
<dbReference type="Proteomes" id="UP000433883">
    <property type="component" value="Unassembled WGS sequence"/>
</dbReference>
<evidence type="ECO:0000256" key="1">
    <source>
        <dbReference type="SAM" id="MobiDB-lite"/>
    </source>
</evidence>
<feature type="region of interest" description="Disordered" evidence="1">
    <location>
        <begin position="191"/>
        <end position="230"/>
    </location>
</feature>
<comment type="caution">
    <text evidence="2">The sequence shown here is derived from an EMBL/GenBank/DDBJ whole genome shotgun (WGS) entry which is preliminary data.</text>
</comment>
<dbReference type="EMBL" id="WNWQ01000296">
    <property type="protein sequence ID" value="KAE9971367.1"/>
    <property type="molecule type" value="Genomic_DNA"/>
</dbReference>
<evidence type="ECO:0000313" key="2">
    <source>
        <dbReference type="EMBL" id="KAE9971367.1"/>
    </source>
</evidence>
<feature type="region of interest" description="Disordered" evidence="1">
    <location>
        <begin position="1"/>
        <end position="74"/>
    </location>
</feature>
<name>A0A8H3YVG2_VENIN</name>
<feature type="compositionally biased region" description="Polar residues" evidence="1">
    <location>
        <begin position="21"/>
        <end position="34"/>
    </location>
</feature>
<feature type="region of interest" description="Disordered" evidence="1">
    <location>
        <begin position="89"/>
        <end position="111"/>
    </location>
</feature>
<accession>A0A8H3YVG2</accession>
<evidence type="ECO:0000313" key="3">
    <source>
        <dbReference type="Proteomes" id="UP000433883"/>
    </source>
</evidence>
<organism evidence="2 3">
    <name type="scientific">Venturia inaequalis</name>
    <name type="common">Apple scab fungus</name>
    <dbReference type="NCBI Taxonomy" id="5025"/>
    <lineage>
        <taxon>Eukaryota</taxon>
        <taxon>Fungi</taxon>
        <taxon>Dikarya</taxon>
        <taxon>Ascomycota</taxon>
        <taxon>Pezizomycotina</taxon>
        <taxon>Dothideomycetes</taxon>
        <taxon>Pleosporomycetidae</taxon>
        <taxon>Venturiales</taxon>
        <taxon>Venturiaceae</taxon>
        <taxon>Venturia</taxon>
    </lineage>
</organism>
<dbReference type="AlphaFoldDB" id="A0A8H3YVG2"/>
<reference evidence="2 3" key="1">
    <citation type="submission" date="2019-11" db="EMBL/GenBank/DDBJ databases">
        <title>Venturia inaequalis Genome Resource.</title>
        <authorList>
            <person name="Lichtner F.J."/>
        </authorList>
    </citation>
    <scope>NUCLEOTIDE SEQUENCE [LARGE SCALE GENOMIC DNA]</scope>
    <source>
        <strain evidence="2">Bline_iso_100314</strain>
    </source>
</reference>
<gene>
    <name evidence="2" type="ORF">BLS_004455</name>
</gene>
<feature type="compositionally biased region" description="Polar residues" evidence="1">
    <location>
        <begin position="207"/>
        <end position="221"/>
    </location>
</feature>
<proteinExistence type="predicted"/>